<dbReference type="InterPro" id="IPR018750">
    <property type="entry name" value="DUF2306_membrane"/>
</dbReference>
<dbReference type="EMBL" id="JALPRF010000006">
    <property type="protein sequence ID" value="MCK8495177.1"/>
    <property type="molecule type" value="Genomic_DNA"/>
</dbReference>
<evidence type="ECO:0000313" key="2">
    <source>
        <dbReference type="EMBL" id="MCK8495177.1"/>
    </source>
</evidence>
<feature type="transmembrane region" description="Helical" evidence="1">
    <location>
        <begin position="20"/>
        <end position="40"/>
    </location>
</feature>
<keyword evidence="1" id="KW-1133">Transmembrane helix</keyword>
<keyword evidence="1" id="KW-0812">Transmembrane</keyword>
<accession>A0ABT0HSQ6</accession>
<proteinExistence type="predicted"/>
<dbReference type="Proteomes" id="UP001202180">
    <property type="component" value="Unassembled WGS sequence"/>
</dbReference>
<reference evidence="2 3" key="1">
    <citation type="submission" date="2022-04" db="EMBL/GenBank/DDBJ databases">
        <title>Spirosoma sp. strain RP8 genome sequencing and assembly.</title>
        <authorList>
            <person name="Jung Y."/>
        </authorList>
    </citation>
    <scope>NUCLEOTIDE SEQUENCE [LARGE SCALE GENOMIC DNA]</scope>
    <source>
        <strain evidence="2 3">RP8</strain>
    </source>
</reference>
<keyword evidence="1" id="KW-0472">Membrane</keyword>
<sequence length="137" mass="15590">MGAIVIVKPKRGLFHKRIGYAYVASMVVLNITAFQIYNLFGRFGPFHALAIISLFSLMAGIAPALLRQRVKNWMHWHYYFMNWSVVGLYAAFWAELLTRTLPMGQFWPVVMIATGITTGIGSYFIRKQATYLLPPAN</sequence>
<feature type="transmembrane region" description="Helical" evidence="1">
    <location>
        <begin position="106"/>
        <end position="125"/>
    </location>
</feature>
<comment type="caution">
    <text evidence="2">The sequence shown here is derived from an EMBL/GenBank/DDBJ whole genome shotgun (WGS) entry which is preliminary data.</text>
</comment>
<evidence type="ECO:0000313" key="3">
    <source>
        <dbReference type="Proteomes" id="UP001202180"/>
    </source>
</evidence>
<feature type="transmembrane region" description="Helical" evidence="1">
    <location>
        <begin position="78"/>
        <end position="94"/>
    </location>
</feature>
<feature type="transmembrane region" description="Helical" evidence="1">
    <location>
        <begin position="46"/>
        <end position="66"/>
    </location>
</feature>
<dbReference type="Pfam" id="PF10067">
    <property type="entry name" value="DUF2306"/>
    <property type="match status" value="1"/>
</dbReference>
<organism evidence="2 3">
    <name type="scientific">Spirosoma liriopis</name>
    <dbReference type="NCBI Taxonomy" id="2937440"/>
    <lineage>
        <taxon>Bacteria</taxon>
        <taxon>Pseudomonadati</taxon>
        <taxon>Bacteroidota</taxon>
        <taxon>Cytophagia</taxon>
        <taxon>Cytophagales</taxon>
        <taxon>Cytophagaceae</taxon>
        <taxon>Spirosoma</taxon>
    </lineage>
</organism>
<keyword evidence="3" id="KW-1185">Reference proteome</keyword>
<name>A0ABT0HSQ6_9BACT</name>
<protein>
    <submittedName>
        <fullName evidence="2">DUF2306 domain-containing protein</fullName>
    </submittedName>
</protein>
<gene>
    <name evidence="2" type="ORF">M0L20_25115</name>
</gene>
<evidence type="ECO:0000256" key="1">
    <source>
        <dbReference type="SAM" id="Phobius"/>
    </source>
</evidence>